<evidence type="ECO:0000313" key="1">
    <source>
        <dbReference type="EMBL" id="KAF5730499.1"/>
    </source>
</evidence>
<name>A0A7J7C8P1_TRIWF</name>
<dbReference type="EMBL" id="JAAARO010000019">
    <property type="protein sequence ID" value="KAF5730499.1"/>
    <property type="molecule type" value="Genomic_DNA"/>
</dbReference>
<dbReference type="AlphaFoldDB" id="A0A7J7C8P1"/>
<keyword evidence="2" id="KW-1185">Reference proteome</keyword>
<dbReference type="InParanoid" id="A0A7J7C8P1"/>
<reference evidence="1 2" key="1">
    <citation type="journal article" date="2020" name="Nat. Commun.">
        <title>Genome of Tripterygium wilfordii and identification of cytochrome P450 involved in triptolide biosynthesis.</title>
        <authorList>
            <person name="Tu L."/>
            <person name="Su P."/>
            <person name="Zhang Z."/>
            <person name="Gao L."/>
            <person name="Wang J."/>
            <person name="Hu T."/>
            <person name="Zhou J."/>
            <person name="Zhang Y."/>
            <person name="Zhao Y."/>
            <person name="Liu Y."/>
            <person name="Song Y."/>
            <person name="Tong Y."/>
            <person name="Lu Y."/>
            <person name="Yang J."/>
            <person name="Xu C."/>
            <person name="Jia M."/>
            <person name="Peters R.J."/>
            <person name="Huang L."/>
            <person name="Gao W."/>
        </authorList>
    </citation>
    <scope>NUCLEOTIDE SEQUENCE [LARGE SCALE GENOMIC DNA]</scope>
    <source>
        <strain evidence="2">cv. XIE 37</strain>
        <tissue evidence="1">Leaf</tissue>
    </source>
</reference>
<organism evidence="1 2">
    <name type="scientific">Tripterygium wilfordii</name>
    <name type="common">Thunder God vine</name>
    <dbReference type="NCBI Taxonomy" id="458696"/>
    <lineage>
        <taxon>Eukaryota</taxon>
        <taxon>Viridiplantae</taxon>
        <taxon>Streptophyta</taxon>
        <taxon>Embryophyta</taxon>
        <taxon>Tracheophyta</taxon>
        <taxon>Spermatophyta</taxon>
        <taxon>Magnoliopsida</taxon>
        <taxon>eudicotyledons</taxon>
        <taxon>Gunneridae</taxon>
        <taxon>Pentapetalae</taxon>
        <taxon>rosids</taxon>
        <taxon>fabids</taxon>
        <taxon>Celastrales</taxon>
        <taxon>Celastraceae</taxon>
        <taxon>Tripterygium</taxon>
    </lineage>
</organism>
<comment type="caution">
    <text evidence="1">The sequence shown here is derived from an EMBL/GenBank/DDBJ whole genome shotgun (WGS) entry which is preliminary data.</text>
</comment>
<protein>
    <submittedName>
        <fullName evidence="1">Uncharacterized protein</fullName>
    </submittedName>
</protein>
<accession>A0A7J7C8P1</accession>
<proteinExistence type="predicted"/>
<dbReference type="Proteomes" id="UP000593562">
    <property type="component" value="Unassembled WGS sequence"/>
</dbReference>
<evidence type="ECO:0000313" key="2">
    <source>
        <dbReference type="Proteomes" id="UP000593562"/>
    </source>
</evidence>
<sequence length="97" mass="11052">MIHSENYAVIRTRVPRTTEDNMTNGIEVEHRIHRKVFACHNKQVVPATPEDISRMHLGLGCQRIPQALSGGHWFQVMNQYKGRLEQNLMYGPVAALG</sequence>
<gene>
    <name evidence="1" type="ORF">HS088_TW19G00090</name>
</gene>